<evidence type="ECO:0008006" key="4">
    <source>
        <dbReference type="Google" id="ProtNLM"/>
    </source>
</evidence>
<organism evidence="2 3">
    <name type="scientific">Trinickia terrae</name>
    <dbReference type="NCBI Taxonomy" id="2571161"/>
    <lineage>
        <taxon>Bacteria</taxon>
        <taxon>Pseudomonadati</taxon>
        <taxon>Pseudomonadota</taxon>
        <taxon>Betaproteobacteria</taxon>
        <taxon>Burkholderiales</taxon>
        <taxon>Burkholderiaceae</taxon>
        <taxon>Trinickia</taxon>
    </lineage>
</organism>
<evidence type="ECO:0000256" key="1">
    <source>
        <dbReference type="SAM" id="MobiDB-lite"/>
    </source>
</evidence>
<evidence type="ECO:0000313" key="3">
    <source>
        <dbReference type="Proteomes" id="UP000305539"/>
    </source>
</evidence>
<protein>
    <recommendedName>
        <fullName evidence="4">Histidine phosphatase family protein</fullName>
    </recommendedName>
</protein>
<dbReference type="Proteomes" id="UP000305539">
    <property type="component" value="Unassembled WGS sequence"/>
</dbReference>
<dbReference type="OrthoDB" id="8448116at2"/>
<feature type="region of interest" description="Disordered" evidence="1">
    <location>
        <begin position="14"/>
        <end position="33"/>
    </location>
</feature>
<dbReference type="AlphaFoldDB" id="A0A4U1IDV9"/>
<feature type="compositionally biased region" description="Basic and acidic residues" evidence="1">
    <location>
        <begin position="14"/>
        <end position="23"/>
    </location>
</feature>
<gene>
    <name evidence="2" type="ORF">FAZ69_04265</name>
</gene>
<keyword evidence="3" id="KW-1185">Reference proteome</keyword>
<dbReference type="EMBL" id="SWJE01000002">
    <property type="protein sequence ID" value="TKC91665.1"/>
    <property type="molecule type" value="Genomic_DNA"/>
</dbReference>
<name>A0A4U1IDV9_9BURK</name>
<accession>A0A4U1IDV9</accession>
<sequence>MAAPTAKKIMIIRHAEKPDDKGKPYGVNADGEEDKESLTTLGWQRAGALVALFDPARGPLQSTELAKPDVLFAAVVAPHAKSERPTETITPLSERLAIALNVNGKYTKGQEADVAKAALASQGAVLICWQHEDIPAIAGNIPLSNGPVPQKWPDDRFDLVWVFDLQSATGQYGFSQVPQELLAGDRATVIS</sequence>
<reference evidence="2 3" key="1">
    <citation type="submission" date="2019-04" db="EMBL/GenBank/DDBJ databases">
        <title>Trinickia sp. 7GSK02, isolated from subtropical forest soil.</title>
        <authorList>
            <person name="Gao Z.-H."/>
            <person name="Qiu L.-H."/>
        </authorList>
    </citation>
    <scope>NUCLEOTIDE SEQUENCE [LARGE SCALE GENOMIC DNA]</scope>
    <source>
        <strain evidence="2 3">7GSK02</strain>
    </source>
</reference>
<dbReference type="RefSeq" id="WP_136892701.1">
    <property type="nucleotide sequence ID" value="NZ_SWJE01000002.1"/>
</dbReference>
<evidence type="ECO:0000313" key="2">
    <source>
        <dbReference type="EMBL" id="TKC91665.1"/>
    </source>
</evidence>
<comment type="caution">
    <text evidence="2">The sequence shown here is derived from an EMBL/GenBank/DDBJ whole genome shotgun (WGS) entry which is preliminary data.</text>
</comment>
<proteinExistence type="predicted"/>